<dbReference type="InterPro" id="IPR016624">
    <property type="entry name" value="UCP014753"/>
</dbReference>
<dbReference type="EMBL" id="JAGGKG010000014">
    <property type="protein sequence ID" value="MBP1906246.1"/>
    <property type="molecule type" value="Genomic_DNA"/>
</dbReference>
<dbReference type="Pfam" id="PF10022">
    <property type="entry name" value="DUF2264"/>
    <property type="match status" value="1"/>
</dbReference>
<sequence length="646" mass="73063">MSNYLAELKNNPLVDKQDIMKAITQLITPLQPYYSAGKARLELGVTGVGYGSNIAGIEGFSRVMWGLVPLLAGGADTNHPLWETTLQGIINGTNPTHEEYFGEVSDYDQRLVEMAVFGFALALIPEAIWEPLTQEQQQNLYHWLNQINSHPCYDCNWLFFNVLVNIGFSKRGLPYDQSQLHRNLERLDDFYLGDGWYSDGPEGHSDYYVPFAIQYYALLYAKLMGKEDPERAGRWKARAAEFAQQFICWFTPQGEALPYGRSLSYRFSQSAFWSALAFAEVEVLEVLPWGAVKGIVLRNLRWWFQQPIFDHQGILTVGYRYPNLVMAENYNSPGSPYWALKTFLIAALPASHHFWQAEELPLPPSQPYAVQQQPHLVLCSDPATGHVVAFNSGHHATNEHTHTSAKYEKFVYSTAFGFSVPRGEWGLAQGAYDGMLALSEQGERLYRVRRKNEQSMIKDNILYSKWQPWRNVEIQTWVIAGLPCHIRIHRIENERSLDVAEGGYAFPIEQPFETTNIVGGKEAIAHCLAVPMLSHLHEKDIHMLVVSSASGSSGVLNLLGYDSTELIDAQANTNLLHPRTVIPTLTATLDPGIHWLASAIVGDSRNCSQSEDIWSSYNQLNQLNVIINDKHIKIETHEGEKYKIEL</sequence>
<organism evidence="3 4">
    <name type="scientific">Paenibacillus turicensis</name>
    <dbReference type="NCBI Taxonomy" id="160487"/>
    <lineage>
        <taxon>Bacteria</taxon>
        <taxon>Bacillati</taxon>
        <taxon>Bacillota</taxon>
        <taxon>Bacilli</taxon>
        <taxon>Bacillales</taxon>
        <taxon>Paenibacillaceae</taxon>
        <taxon>Paenibacillus</taxon>
    </lineage>
</organism>
<accession>A0ABS4FUI8</accession>
<dbReference type="InterPro" id="IPR049237">
    <property type="entry name" value="DUF2264_C"/>
</dbReference>
<dbReference type="Pfam" id="PF20938">
    <property type="entry name" value="DUF2264_C"/>
    <property type="match status" value="1"/>
</dbReference>
<gene>
    <name evidence="3" type="ORF">J2Z32_002895</name>
</gene>
<evidence type="ECO:0008006" key="5">
    <source>
        <dbReference type="Google" id="ProtNLM"/>
    </source>
</evidence>
<name>A0ABS4FUI8_9BACL</name>
<evidence type="ECO:0000259" key="2">
    <source>
        <dbReference type="Pfam" id="PF20938"/>
    </source>
</evidence>
<evidence type="ECO:0000259" key="1">
    <source>
        <dbReference type="Pfam" id="PF10022"/>
    </source>
</evidence>
<reference evidence="3 4" key="1">
    <citation type="submission" date="2021-03" db="EMBL/GenBank/DDBJ databases">
        <title>Genomic Encyclopedia of Type Strains, Phase IV (KMG-IV): sequencing the most valuable type-strain genomes for metagenomic binning, comparative biology and taxonomic classification.</title>
        <authorList>
            <person name="Goeker M."/>
        </authorList>
    </citation>
    <scope>NUCLEOTIDE SEQUENCE [LARGE SCALE GENOMIC DNA]</scope>
    <source>
        <strain evidence="3 4">DSM 14349</strain>
    </source>
</reference>
<protein>
    <recommendedName>
        <fullName evidence="5">DUF2264 domain-containing protein</fullName>
    </recommendedName>
</protein>
<evidence type="ECO:0000313" key="4">
    <source>
        <dbReference type="Proteomes" id="UP001519272"/>
    </source>
</evidence>
<dbReference type="RefSeq" id="WP_210089852.1">
    <property type="nucleotide sequence ID" value="NZ_JAGGKG010000014.1"/>
</dbReference>
<evidence type="ECO:0000313" key="3">
    <source>
        <dbReference type="EMBL" id="MBP1906246.1"/>
    </source>
</evidence>
<comment type="caution">
    <text evidence="3">The sequence shown here is derived from an EMBL/GenBank/DDBJ whole genome shotgun (WGS) entry which is preliminary data.</text>
</comment>
<dbReference type="PIRSF" id="PIRSF014753">
    <property type="entry name" value="UCP014753"/>
    <property type="match status" value="1"/>
</dbReference>
<dbReference type="Proteomes" id="UP001519272">
    <property type="component" value="Unassembled WGS sequence"/>
</dbReference>
<proteinExistence type="predicted"/>
<dbReference type="PANTHER" id="PTHR35339">
    <property type="entry name" value="LINALOOL DEHYDRATASE_ISOMERASE DOMAIN-CONTAINING PROTEIN"/>
    <property type="match status" value="1"/>
</dbReference>
<keyword evidence="4" id="KW-1185">Reference proteome</keyword>
<feature type="domain" description="DUF2264" evidence="2">
    <location>
        <begin position="372"/>
        <end position="616"/>
    </location>
</feature>
<dbReference type="InterPro" id="IPR049349">
    <property type="entry name" value="DUF2264_N"/>
</dbReference>
<feature type="domain" description="DUF2264" evidence="1">
    <location>
        <begin position="15"/>
        <end position="361"/>
    </location>
</feature>
<dbReference type="PANTHER" id="PTHR35339:SF4">
    <property type="entry name" value="LINALOOL DEHYDRATASE_ISOMERASE DOMAIN-CONTAINING PROTEIN"/>
    <property type="match status" value="1"/>
</dbReference>